<accession>F9UJB6</accession>
<comment type="caution">
    <text evidence="6">The sequence shown here is derived from an EMBL/GenBank/DDBJ whole genome shotgun (WGS) entry which is preliminary data.</text>
</comment>
<evidence type="ECO:0000256" key="1">
    <source>
        <dbReference type="ARBA" id="ARBA00006594"/>
    </source>
</evidence>
<keyword evidence="2 6" id="KW-0489">Methyltransferase</keyword>
<evidence type="ECO:0000313" key="6">
    <source>
        <dbReference type="EMBL" id="EGV00459.1"/>
    </source>
</evidence>
<keyword evidence="4" id="KW-0949">S-adenosyl-L-methionine</keyword>
<dbReference type="REBASE" id="63976">
    <property type="entry name" value="M2.McoSF7ORF2868P"/>
</dbReference>
<dbReference type="EMBL" id="AFXA01000005">
    <property type="protein sequence ID" value="EGV00459.1"/>
    <property type="molecule type" value="Genomic_DNA"/>
</dbReference>
<proteinExistence type="inferred from homology"/>
<evidence type="ECO:0000256" key="4">
    <source>
        <dbReference type="ARBA" id="ARBA00022691"/>
    </source>
</evidence>
<dbReference type="InterPro" id="IPR029063">
    <property type="entry name" value="SAM-dependent_MTases_sf"/>
</dbReference>
<dbReference type="Proteomes" id="UP000004978">
    <property type="component" value="Unassembled WGS sequence"/>
</dbReference>
<dbReference type="PROSITE" id="PS00092">
    <property type="entry name" value="N6_MTASE"/>
    <property type="match status" value="1"/>
</dbReference>
<reference evidence="6 7" key="1">
    <citation type="journal article" date="2013" name="Genome Announc.">
        <title>Genome Sequence of Mycoplasma columbinum Strain SF7.</title>
        <authorList>
            <person name="Guo Z."/>
            <person name="Xu X."/>
            <person name="Zheng Q."/>
            <person name="Li T."/>
            <person name="Kuang S."/>
            <person name="Zhang Z."/>
            <person name="Chen Y."/>
            <person name="Lu X."/>
            <person name="Zhou R."/>
            <person name="Bi D."/>
            <person name="Jin H."/>
        </authorList>
    </citation>
    <scope>NUCLEOTIDE SEQUENCE [LARGE SCALE GENOMIC DNA]</scope>
    <source>
        <strain evidence="6 7">SF7</strain>
    </source>
</reference>
<dbReference type="Pfam" id="PF01555">
    <property type="entry name" value="N6_N4_Mtase"/>
    <property type="match status" value="1"/>
</dbReference>
<evidence type="ECO:0000259" key="5">
    <source>
        <dbReference type="Pfam" id="PF01555"/>
    </source>
</evidence>
<dbReference type="eggNOG" id="COG2189">
    <property type="taxonomic scope" value="Bacteria"/>
</dbReference>
<gene>
    <name evidence="6" type="ORF">MCSF7_02873</name>
</gene>
<feature type="domain" description="DNA methylase N-4/N-6" evidence="5">
    <location>
        <begin position="125"/>
        <end position="440"/>
    </location>
</feature>
<dbReference type="InterPro" id="IPR002052">
    <property type="entry name" value="DNA_methylase_N6_adenine_CS"/>
</dbReference>
<dbReference type="GO" id="GO:0003677">
    <property type="term" value="F:DNA binding"/>
    <property type="evidence" value="ECO:0007669"/>
    <property type="project" value="InterPro"/>
</dbReference>
<keyword evidence="3" id="KW-0808">Transferase</keyword>
<dbReference type="Gene3D" id="3.40.50.150">
    <property type="entry name" value="Vaccinia Virus protein VP39"/>
    <property type="match status" value="1"/>
</dbReference>
<sequence length="551" mass="63908">MNKINDLVESYKQKIDEIAKSNLNNDQKDLIKDILDTIAKKENVTEELIQNVYQLLIQRVKVGFTFDAAPTSKVDTVVYLQKDQKLSFGESASNQNTLIIGENYDALKCLLLIEGERERANAYYDVVYIDPPYNTESSAKDGNAIADDKENITNNTFIYRDKYSRSGWLNMLNERLLLAKKLLKDDGIIFVSIDDNEHAYLKILMDEIFGEENFIANFVWQKKNEGSAADSKYVKVLTEYVLMYSKNISVLKTDSQLINVEDGSYTLKDKHFKLRGFYKLKGLDVGSLSYSKNLDYEINVNGLSYWPGSNKENWIKRQTGMHTKKDWRWRWSKEKFEWGLKNDFIEFQNGKVFSKQYQFVDNEGKEIKRTTKYTNLILNYHGSKGTNELKNIFEIKNFDHPKPVDLIKYLLKLHTKKDIKVLDFFAGSGTTGHAVLELNQEDQQNRSFTLVTNNENNIATNITYERLYRINKGIGTKGENFQWSSKNTPYNSNLSVFNIQYLNIGLKETNQLNLLLRDANEMLKDFGIQNKIEDSNNLLSKLRSLKPLEDK</sequence>
<dbReference type="PIRSF" id="PIRSF015855">
    <property type="entry name" value="TypeIII_Mtase_mKpnI"/>
    <property type="match status" value="1"/>
</dbReference>
<dbReference type="SUPFAM" id="SSF53335">
    <property type="entry name" value="S-adenosyl-L-methionine-dependent methyltransferases"/>
    <property type="match status" value="1"/>
</dbReference>
<dbReference type="InterPro" id="IPR002941">
    <property type="entry name" value="DNA_methylase_N4/N6"/>
</dbReference>
<dbReference type="PRINTS" id="PR00506">
    <property type="entry name" value="D21N6MTFRASE"/>
</dbReference>
<dbReference type="RefSeq" id="WP_006608382.1">
    <property type="nucleotide sequence ID" value="NZ_AFXA01000005.1"/>
</dbReference>
<dbReference type="STRING" id="1037410.MCSF7_02873"/>
<dbReference type="InterPro" id="IPR002295">
    <property type="entry name" value="N4/N6-MTase_EcoPI_Mod-like"/>
</dbReference>
<evidence type="ECO:0000313" key="7">
    <source>
        <dbReference type="Proteomes" id="UP000004978"/>
    </source>
</evidence>
<evidence type="ECO:0000256" key="3">
    <source>
        <dbReference type="ARBA" id="ARBA00022679"/>
    </source>
</evidence>
<organism evidence="6 7">
    <name type="scientific">Mycoplasmopsis columbina SF7</name>
    <dbReference type="NCBI Taxonomy" id="1037410"/>
    <lineage>
        <taxon>Bacteria</taxon>
        <taxon>Bacillati</taxon>
        <taxon>Mycoplasmatota</taxon>
        <taxon>Mycoplasmoidales</taxon>
        <taxon>Metamycoplasmataceae</taxon>
        <taxon>Mycoplasmopsis</taxon>
    </lineage>
</organism>
<dbReference type="AlphaFoldDB" id="F9UJB6"/>
<protein>
    <submittedName>
        <fullName evidence="6">Putative type III restriction-modification system: methylase</fullName>
    </submittedName>
</protein>
<name>F9UJB6_9BACT</name>
<dbReference type="GO" id="GO:0008170">
    <property type="term" value="F:N-methyltransferase activity"/>
    <property type="evidence" value="ECO:0007669"/>
    <property type="project" value="InterPro"/>
</dbReference>
<evidence type="ECO:0000256" key="2">
    <source>
        <dbReference type="ARBA" id="ARBA00022603"/>
    </source>
</evidence>
<comment type="similarity">
    <text evidence="1">Belongs to the N(4)/N(6)-methyltransferase family.</text>
</comment>
<dbReference type="GO" id="GO:0032259">
    <property type="term" value="P:methylation"/>
    <property type="evidence" value="ECO:0007669"/>
    <property type="project" value="UniProtKB-KW"/>
</dbReference>
<keyword evidence="7" id="KW-1185">Reference proteome</keyword>